<dbReference type="PANTHER" id="PTHR11668:SF300">
    <property type="entry name" value="SERINE_THREONINE-PROTEIN PHOSPHATASE"/>
    <property type="match status" value="1"/>
</dbReference>
<protein>
    <recommendedName>
        <fullName evidence="8">Serine/threonine-protein phosphatase</fullName>
        <ecNumber evidence="8">3.1.3.16</ecNumber>
    </recommendedName>
</protein>
<keyword evidence="12" id="KW-1185">Reference proteome</keyword>
<comment type="catalytic activity">
    <reaction evidence="6">
        <text>O-phospho-L-seryl-[protein] + H2O = L-seryl-[protein] + phosphate</text>
        <dbReference type="Rhea" id="RHEA:20629"/>
        <dbReference type="Rhea" id="RHEA-COMP:9863"/>
        <dbReference type="Rhea" id="RHEA-COMP:11604"/>
        <dbReference type="ChEBI" id="CHEBI:15377"/>
        <dbReference type="ChEBI" id="CHEBI:29999"/>
        <dbReference type="ChEBI" id="CHEBI:43474"/>
        <dbReference type="ChEBI" id="CHEBI:83421"/>
        <dbReference type="EC" id="3.1.3.16"/>
    </reaction>
</comment>
<evidence type="ECO:0000256" key="9">
    <source>
        <dbReference type="SAM" id="MobiDB-lite"/>
    </source>
</evidence>
<dbReference type="GO" id="GO:0046872">
    <property type="term" value="F:metal ion binding"/>
    <property type="evidence" value="ECO:0007669"/>
    <property type="project" value="UniProtKB-KW"/>
</dbReference>
<dbReference type="PROSITE" id="PS00125">
    <property type="entry name" value="SER_THR_PHOSPHATASE"/>
    <property type="match status" value="1"/>
</dbReference>
<dbReference type="GO" id="GO:0005737">
    <property type="term" value="C:cytoplasm"/>
    <property type="evidence" value="ECO:0007669"/>
    <property type="project" value="TreeGrafter"/>
</dbReference>
<comment type="cofactor">
    <cofactor evidence="1">
        <name>Mn(2+)</name>
        <dbReference type="ChEBI" id="CHEBI:29035"/>
    </cofactor>
</comment>
<keyword evidence="5" id="KW-0464">Manganese</keyword>
<dbReference type="RefSeq" id="XP_068368088.1">
    <property type="nucleotide sequence ID" value="XM_068497912.1"/>
</dbReference>
<dbReference type="Proteomes" id="UP000179807">
    <property type="component" value="Unassembled WGS sequence"/>
</dbReference>
<dbReference type="EMBL" id="MLAK01000292">
    <property type="protein sequence ID" value="OHT14952.1"/>
    <property type="molecule type" value="Genomic_DNA"/>
</dbReference>
<evidence type="ECO:0000256" key="1">
    <source>
        <dbReference type="ARBA" id="ARBA00001936"/>
    </source>
</evidence>
<comment type="catalytic activity">
    <reaction evidence="7 8">
        <text>O-phospho-L-threonyl-[protein] + H2O = L-threonyl-[protein] + phosphate</text>
        <dbReference type="Rhea" id="RHEA:47004"/>
        <dbReference type="Rhea" id="RHEA-COMP:11060"/>
        <dbReference type="Rhea" id="RHEA-COMP:11605"/>
        <dbReference type="ChEBI" id="CHEBI:15377"/>
        <dbReference type="ChEBI" id="CHEBI:30013"/>
        <dbReference type="ChEBI" id="CHEBI:43474"/>
        <dbReference type="ChEBI" id="CHEBI:61977"/>
        <dbReference type="EC" id="3.1.3.16"/>
    </reaction>
</comment>
<comment type="caution">
    <text evidence="11">The sequence shown here is derived from an EMBL/GenBank/DDBJ whole genome shotgun (WGS) entry which is preliminary data.</text>
</comment>
<evidence type="ECO:0000259" key="10">
    <source>
        <dbReference type="PROSITE" id="PS00125"/>
    </source>
</evidence>
<evidence type="ECO:0000256" key="6">
    <source>
        <dbReference type="ARBA" id="ARBA00047761"/>
    </source>
</evidence>
<dbReference type="InterPro" id="IPR006186">
    <property type="entry name" value="Ser/Thr-sp_prot-phosphatase"/>
</dbReference>
<dbReference type="GO" id="GO:0005634">
    <property type="term" value="C:nucleus"/>
    <property type="evidence" value="ECO:0007669"/>
    <property type="project" value="TreeGrafter"/>
</dbReference>
<dbReference type="SUPFAM" id="SSF56300">
    <property type="entry name" value="Metallo-dependent phosphatases"/>
    <property type="match status" value="1"/>
</dbReference>
<comment type="similarity">
    <text evidence="8">Belongs to the PPP phosphatase family.</text>
</comment>
<sequence>MTFHLVVDFLLDLLQKSDEYSRLTGDLFHDLTAKTISDICDSATNVFKNEEILLNLKGDYIIVGDLHGHFFDLIRILKHFGMPPHVKYIFLGDIVDRGEFSLYTTISIFALKCAYPDSIFLIRGNHEFENINSQSGFNDEIKEIFFSDPNEATLVFHAVNQTFSYLPIAIILNDDILCVHGGIGPSFQSIDQINLIARPFLSIYGGIANSILWSDPNDNVDTFRPSKRGVGFDYGFKAIDAFLSNNNLRLLVRGHENIAEGVKYSLQNKVITVFSASNYCGSLNNVSGVLIVSQENGESFHTFPSLSPYIQRPSKKANISQNRSNSHRKSFGLSKSSIGSLNQKISISSHRRVSSGIFPRRINFC</sequence>
<name>A0A1J4KVN6_9EUKA</name>
<dbReference type="GO" id="GO:0004722">
    <property type="term" value="F:protein serine/threonine phosphatase activity"/>
    <property type="evidence" value="ECO:0007669"/>
    <property type="project" value="UniProtKB-EC"/>
</dbReference>
<dbReference type="CDD" id="cd00144">
    <property type="entry name" value="MPP_PPP_family"/>
    <property type="match status" value="1"/>
</dbReference>
<dbReference type="AlphaFoldDB" id="A0A1J4KVN6"/>
<evidence type="ECO:0000256" key="2">
    <source>
        <dbReference type="ARBA" id="ARBA00022723"/>
    </source>
</evidence>
<feature type="domain" description="Serine/threonine specific protein phosphatases" evidence="10">
    <location>
        <begin position="122"/>
        <end position="127"/>
    </location>
</feature>
<dbReference type="PANTHER" id="PTHR11668">
    <property type="entry name" value="SERINE/THREONINE PROTEIN PHOSPHATASE"/>
    <property type="match status" value="1"/>
</dbReference>
<gene>
    <name evidence="11" type="ORF">TRFO_14608</name>
</gene>
<evidence type="ECO:0000256" key="5">
    <source>
        <dbReference type="ARBA" id="ARBA00023211"/>
    </source>
</evidence>
<evidence type="ECO:0000256" key="4">
    <source>
        <dbReference type="ARBA" id="ARBA00022912"/>
    </source>
</evidence>
<organism evidence="11 12">
    <name type="scientific">Tritrichomonas foetus</name>
    <dbReference type="NCBI Taxonomy" id="1144522"/>
    <lineage>
        <taxon>Eukaryota</taxon>
        <taxon>Metamonada</taxon>
        <taxon>Parabasalia</taxon>
        <taxon>Tritrichomonadida</taxon>
        <taxon>Tritrichomonadidae</taxon>
        <taxon>Tritrichomonas</taxon>
    </lineage>
</organism>
<dbReference type="InterPro" id="IPR029052">
    <property type="entry name" value="Metallo-depent_PP-like"/>
</dbReference>
<accession>A0A1J4KVN6</accession>
<evidence type="ECO:0000256" key="7">
    <source>
        <dbReference type="ARBA" id="ARBA00048336"/>
    </source>
</evidence>
<evidence type="ECO:0000256" key="8">
    <source>
        <dbReference type="RuleBase" id="RU004273"/>
    </source>
</evidence>
<evidence type="ECO:0000256" key="3">
    <source>
        <dbReference type="ARBA" id="ARBA00022801"/>
    </source>
</evidence>
<dbReference type="Gene3D" id="3.60.21.10">
    <property type="match status" value="1"/>
</dbReference>
<evidence type="ECO:0000313" key="11">
    <source>
        <dbReference type="EMBL" id="OHT14952.1"/>
    </source>
</evidence>
<keyword evidence="2" id="KW-0479">Metal-binding</keyword>
<dbReference type="SMART" id="SM00156">
    <property type="entry name" value="PP2Ac"/>
    <property type="match status" value="1"/>
</dbReference>
<dbReference type="InterPro" id="IPR004843">
    <property type="entry name" value="Calcineurin-like_PHP"/>
</dbReference>
<keyword evidence="3 8" id="KW-0378">Hydrolase</keyword>
<dbReference type="PRINTS" id="PR00114">
    <property type="entry name" value="STPHPHTASE"/>
</dbReference>
<evidence type="ECO:0000313" key="12">
    <source>
        <dbReference type="Proteomes" id="UP000179807"/>
    </source>
</evidence>
<keyword evidence="4" id="KW-0904">Protein phosphatase</keyword>
<reference evidence="11" key="1">
    <citation type="submission" date="2016-10" db="EMBL/GenBank/DDBJ databases">
        <authorList>
            <person name="Benchimol M."/>
            <person name="Almeida L.G."/>
            <person name="Vasconcelos A.T."/>
            <person name="Perreira-Neves A."/>
            <person name="Rosa I.A."/>
            <person name="Tasca T."/>
            <person name="Bogo M.R."/>
            <person name="de Souza W."/>
        </authorList>
    </citation>
    <scope>NUCLEOTIDE SEQUENCE [LARGE SCALE GENOMIC DNA]</scope>
    <source>
        <strain evidence="11">K</strain>
    </source>
</reference>
<dbReference type="GeneID" id="94832616"/>
<dbReference type="Pfam" id="PF00149">
    <property type="entry name" value="Metallophos"/>
    <property type="match status" value="1"/>
</dbReference>
<dbReference type="InterPro" id="IPR050341">
    <property type="entry name" value="PP1_catalytic_subunit"/>
</dbReference>
<dbReference type="VEuPathDB" id="TrichDB:TRFO_14608"/>
<dbReference type="EC" id="3.1.3.16" evidence="8"/>
<dbReference type="OrthoDB" id="10459682at2759"/>
<feature type="region of interest" description="Disordered" evidence="9">
    <location>
        <begin position="314"/>
        <end position="335"/>
    </location>
</feature>
<proteinExistence type="inferred from homology"/>